<dbReference type="eggNOG" id="KOG2016">
    <property type="taxonomic scope" value="Eukaryota"/>
</dbReference>
<dbReference type="Proteomes" id="UP000032141">
    <property type="component" value="Chromosome C8"/>
</dbReference>
<dbReference type="OMA" id="KAKSTCE"/>
<proteinExistence type="predicted"/>
<evidence type="ECO:0000259" key="2">
    <source>
        <dbReference type="Pfam" id="PF00899"/>
    </source>
</evidence>
<organism evidence="3 4">
    <name type="scientific">Brassica oleracea var. oleracea</name>
    <dbReference type="NCBI Taxonomy" id="109376"/>
    <lineage>
        <taxon>Eukaryota</taxon>
        <taxon>Viridiplantae</taxon>
        <taxon>Streptophyta</taxon>
        <taxon>Embryophyta</taxon>
        <taxon>Tracheophyta</taxon>
        <taxon>Spermatophyta</taxon>
        <taxon>Magnoliopsida</taxon>
        <taxon>eudicotyledons</taxon>
        <taxon>Gunneridae</taxon>
        <taxon>Pentapetalae</taxon>
        <taxon>rosids</taxon>
        <taxon>malvids</taxon>
        <taxon>Brassicales</taxon>
        <taxon>Brassicaceae</taxon>
        <taxon>Brassiceae</taxon>
        <taxon>Brassica</taxon>
    </lineage>
</organism>
<protein>
    <recommendedName>
        <fullName evidence="2">THIF-type NAD/FAD binding fold domain-containing protein</fullName>
    </recommendedName>
</protein>
<dbReference type="GO" id="GO:0019781">
    <property type="term" value="F:NEDD8 activating enzyme activity"/>
    <property type="evidence" value="ECO:0007669"/>
    <property type="project" value="TreeGrafter"/>
</dbReference>
<dbReference type="InterPro" id="IPR045886">
    <property type="entry name" value="ThiF/MoeB/HesA"/>
</dbReference>
<dbReference type="InterPro" id="IPR035985">
    <property type="entry name" value="Ubiquitin-activating_enz"/>
</dbReference>
<dbReference type="PANTHER" id="PTHR10953">
    <property type="entry name" value="UBIQUITIN-ACTIVATING ENZYME E1"/>
    <property type="match status" value="1"/>
</dbReference>
<dbReference type="HOGENOM" id="CLU_1191331_0_0_1"/>
<reference evidence="3 4" key="1">
    <citation type="journal article" date="2014" name="Genome Biol.">
        <title>Transcriptome and methylome profiling reveals relics of genome dominance in the mesopolyploid Brassica oleracea.</title>
        <authorList>
            <person name="Parkin I.A."/>
            <person name="Koh C."/>
            <person name="Tang H."/>
            <person name="Robinson S.J."/>
            <person name="Kagale S."/>
            <person name="Clarke W.E."/>
            <person name="Town C.D."/>
            <person name="Nixon J."/>
            <person name="Krishnakumar V."/>
            <person name="Bidwell S.L."/>
            <person name="Denoeud F."/>
            <person name="Belcram H."/>
            <person name="Links M.G."/>
            <person name="Just J."/>
            <person name="Clarke C."/>
            <person name="Bender T."/>
            <person name="Huebert T."/>
            <person name="Mason A.S."/>
            <person name="Pires J.C."/>
            <person name="Barker G."/>
            <person name="Moore J."/>
            <person name="Walley P.G."/>
            <person name="Manoli S."/>
            <person name="Batley J."/>
            <person name="Edwards D."/>
            <person name="Nelson M.N."/>
            <person name="Wang X."/>
            <person name="Paterson A.H."/>
            <person name="King G."/>
            <person name="Bancroft I."/>
            <person name="Chalhoub B."/>
            <person name="Sharpe A.G."/>
        </authorList>
    </citation>
    <scope>NUCLEOTIDE SEQUENCE</scope>
    <source>
        <strain evidence="3 4">cv. TO1000</strain>
    </source>
</reference>
<dbReference type="Gene3D" id="3.40.50.720">
    <property type="entry name" value="NAD(P)-binding Rossmann-like Domain"/>
    <property type="match status" value="1"/>
</dbReference>
<dbReference type="GO" id="GO:0045116">
    <property type="term" value="P:protein neddylation"/>
    <property type="evidence" value="ECO:0007669"/>
    <property type="project" value="TreeGrafter"/>
</dbReference>
<evidence type="ECO:0000313" key="3">
    <source>
        <dbReference type="EnsemblPlants" id="Bo8g052710.1"/>
    </source>
</evidence>
<evidence type="ECO:0000313" key="4">
    <source>
        <dbReference type="Proteomes" id="UP000032141"/>
    </source>
</evidence>
<dbReference type="AlphaFoldDB" id="A0A0D3DN49"/>
<dbReference type="PANTHER" id="PTHR10953:SF29">
    <property type="entry name" value="NEDD8-ACTIVATING ENZYME E1 REGULATORY SUBUNIT"/>
    <property type="match status" value="1"/>
</dbReference>
<sequence>MLSPRRNLSSMESAGVSLGDIVISIGIQIYFYLCINSIARRIGSRSNQSLEHGMIWGEVGQAALEEASICLLNCGPTGPITIVDGSKVELGDLGNNFMVDERSVGQSKAKSTCEFLQELNDSVKAKLIEESPDTLIMTSPPFFSQFTLVIATQLVEDSMVKLDRICREANVKLVFVRSYGLVGIVRVSVKEHTIIDSKPDHFVDDLRLNNHGVSQTCHRGRSIVDYFFVICVV</sequence>
<evidence type="ECO:0000256" key="1">
    <source>
        <dbReference type="SAM" id="Phobius"/>
    </source>
</evidence>
<accession>A0A0D3DN49</accession>
<feature type="domain" description="THIF-type NAD/FAD binding fold" evidence="2">
    <location>
        <begin position="70"/>
        <end position="193"/>
    </location>
</feature>
<dbReference type="STRING" id="109376.A0A0D3DN49"/>
<keyword evidence="1" id="KW-0472">Membrane</keyword>
<feature type="transmembrane region" description="Helical" evidence="1">
    <location>
        <begin position="14"/>
        <end position="35"/>
    </location>
</feature>
<dbReference type="Pfam" id="PF00899">
    <property type="entry name" value="ThiF"/>
    <property type="match status" value="1"/>
</dbReference>
<keyword evidence="1" id="KW-1133">Transmembrane helix</keyword>
<keyword evidence="1" id="KW-0812">Transmembrane</keyword>
<dbReference type="GO" id="GO:0005737">
    <property type="term" value="C:cytoplasm"/>
    <property type="evidence" value="ECO:0007669"/>
    <property type="project" value="TreeGrafter"/>
</dbReference>
<name>A0A0D3DN49_BRAOL</name>
<dbReference type="InterPro" id="IPR000594">
    <property type="entry name" value="ThiF_NAD_FAD-bd"/>
</dbReference>
<keyword evidence="4" id="KW-1185">Reference proteome</keyword>
<dbReference type="Gramene" id="Bo8g052710.1">
    <property type="protein sequence ID" value="Bo8g052710.1"/>
    <property type="gene ID" value="Bo8g052710"/>
</dbReference>
<reference evidence="3" key="2">
    <citation type="submission" date="2015-03" db="UniProtKB">
        <authorList>
            <consortium name="EnsemblPlants"/>
        </authorList>
    </citation>
    <scope>IDENTIFICATION</scope>
</reference>
<dbReference type="EnsemblPlants" id="Bo8g052710.1">
    <property type="protein sequence ID" value="Bo8g052710.1"/>
    <property type="gene ID" value="Bo8g052710"/>
</dbReference>
<dbReference type="SUPFAM" id="SSF69572">
    <property type="entry name" value="Activating enzymes of the ubiquitin-like proteins"/>
    <property type="match status" value="1"/>
</dbReference>